<dbReference type="GO" id="GO:0055085">
    <property type="term" value="P:transmembrane transport"/>
    <property type="evidence" value="ECO:0007669"/>
    <property type="project" value="InterPro"/>
</dbReference>
<dbReference type="STRING" id="1931241.BVH74_06620"/>
<dbReference type="KEGG" id="ppha:BVH74_06620"/>
<dbReference type="EMBL" id="CP020100">
    <property type="protein sequence ID" value="AQZ96737.1"/>
    <property type="molecule type" value="Genomic_DNA"/>
</dbReference>
<comment type="similarity">
    <text evidence="1">Belongs to the phosphate/phosphite/phosphonate binding protein family.</text>
</comment>
<name>A0A1V0B9Z1_9GAMM</name>
<dbReference type="GO" id="GO:0043190">
    <property type="term" value="C:ATP-binding cassette (ABC) transporter complex"/>
    <property type="evidence" value="ECO:0007669"/>
    <property type="project" value="InterPro"/>
</dbReference>
<proteinExistence type="inferred from homology"/>
<dbReference type="Pfam" id="PF12974">
    <property type="entry name" value="Phosphonate-bd"/>
    <property type="match status" value="1"/>
</dbReference>
<dbReference type="SUPFAM" id="SSF53850">
    <property type="entry name" value="Periplasmic binding protein-like II"/>
    <property type="match status" value="1"/>
</dbReference>
<dbReference type="NCBIfam" id="TIGR01098">
    <property type="entry name" value="3A0109s03R"/>
    <property type="match status" value="1"/>
</dbReference>
<gene>
    <name evidence="3" type="ORF">BVH74_06620</name>
</gene>
<dbReference type="Proteomes" id="UP000243488">
    <property type="component" value="Chromosome"/>
</dbReference>
<accession>A0A1V0B9Z1</accession>
<keyword evidence="4" id="KW-1185">Reference proteome</keyword>
<dbReference type="AlphaFoldDB" id="A0A1V0B9Z1"/>
<evidence type="ECO:0000256" key="2">
    <source>
        <dbReference type="ARBA" id="ARBA00022729"/>
    </source>
</evidence>
<sequence length="280" mass="30478">MFWLCLVGPAFAESPCAQDSLHLAMIPKKDIDRQITEYQPLITLLGQELSLPVRVFRATSYESVIDAVVSGGVDLAVLGPASYALAWARNPDIEAFASLTLHQGYFTPAGGYYQALLLVRRDSGIEGLSQTRGLRVALNDPASTSGALIPNREFPYAVGVGLARFFGAQVYTGSHDKSLDALLAGRVDAAFVSSARADEYLRRGLLDEHTLRVLWSSQPIHYDPFVFRAGLCEELKQPIRELLLSANPALSGFLASQQAAALTTVSHEDYLPLIQLLAEE</sequence>
<dbReference type="PANTHER" id="PTHR35841">
    <property type="entry name" value="PHOSPHONATES-BINDING PERIPLASMIC PROTEIN"/>
    <property type="match status" value="1"/>
</dbReference>
<keyword evidence="2" id="KW-0732">Signal</keyword>
<protein>
    <submittedName>
        <fullName evidence="3">Phosphonate ABC transporter substrate-binding protein</fullName>
    </submittedName>
</protein>
<dbReference type="InterPro" id="IPR005770">
    <property type="entry name" value="PhnD"/>
</dbReference>
<dbReference type="PANTHER" id="PTHR35841:SF1">
    <property type="entry name" value="PHOSPHONATES-BINDING PERIPLASMIC PROTEIN"/>
    <property type="match status" value="1"/>
</dbReference>
<reference evidence="3 4" key="1">
    <citation type="submission" date="2017-03" db="EMBL/GenBank/DDBJ databases">
        <title>Complete genome sequence of the novel DNRA strain Pseudomonas sp. S-6-2 isolated from Chinese polluted river sediment. Journal of Biotechnology.</title>
        <authorList>
            <person name="Li J."/>
            <person name="Xiang F."/>
            <person name="Wang L."/>
            <person name="Xi L."/>
            <person name="Liu J."/>
        </authorList>
    </citation>
    <scope>NUCLEOTIDE SEQUENCE [LARGE SCALE GENOMIC DNA]</scope>
    <source>
        <strain evidence="3 4">S-6-2</strain>
    </source>
</reference>
<evidence type="ECO:0000313" key="4">
    <source>
        <dbReference type="Proteomes" id="UP000243488"/>
    </source>
</evidence>
<evidence type="ECO:0000256" key="1">
    <source>
        <dbReference type="ARBA" id="ARBA00007162"/>
    </source>
</evidence>
<dbReference type="Gene3D" id="3.40.190.10">
    <property type="entry name" value="Periplasmic binding protein-like II"/>
    <property type="match status" value="2"/>
</dbReference>
<organism evidence="3 4">
    <name type="scientific">Halopseudomonas phragmitis</name>
    <dbReference type="NCBI Taxonomy" id="1931241"/>
    <lineage>
        <taxon>Bacteria</taxon>
        <taxon>Pseudomonadati</taxon>
        <taxon>Pseudomonadota</taxon>
        <taxon>Gammaproteobacteria</taxon>
        <taxon>Pseudomonadales</taxon>
        <taxon>Pseudomonadaceae</taxon>
        <taxon>Halopseudomonas</taxon>
    </lineage>
</organism>
<evidence type="ECO:0000313" key="3">
    <source>
        <dbReference type="EMBL" id="AQZ96737.1"/>
    </source>
</evidence>
<dbReference type="CDD" id="cd01071">
    <property type="entry name" value="PBP2_PhnD_like"/>
    <property type="match status" value="1"/>
</dbReference>